<name>A0A914DJA7_9BILA</name>
<dbReference type="WBParaSite" id="ACRNAN_scaffold2907.g7085.t1">
    <property type="protein sequence ID" value="ACRNAN_scaffold2907.g7085.t1"/>
    <property type="gene ID" value="ACRNAN_scaffold2907.g7085"/>
</dbReference>
<organism evidence="1 2">
    <name type="scientific">Acrobeloides nanus</name>
    <dbReference type="NCBI Taxonomy" id="290746"/>
    <lineage>
        <taxon>Eukaryota</taxon>
        <taxon>Metazoa</taxon>
        <taxon>Ecdysozoa</taxon>
        <taxon>Nematoda</taxon>
        <taxon>Chromadorea</taxon>
        <taxon>Rhabditida</taxon>
        <taxon>Tylenchina</taxon>
        <taxon>Cephalobomorpha</taxon>
        <taxon>Cephaloboidea</taxon>
        <taxon>Cephalobidae</taxon>
        <taxon>Acrobeloides</taxon>
    </lineage>
</organism>
<dbReference type="Proteomes" id="UP000887540">
    <property type="component" value="Unplaced"/>
</dbReference>
<evidence type="ECO:0000313" key="1">
    <source>
        <dbReference type="Proteomes" id="UP000887540"/>
    </source>
</evidence>
<sequence length="658" mass="76405">MIEYDDGEFGGPHEQEEYFIGNRNSESARLAHTSTLHIKRAKRKKRKVWYLVHSKLSPSVYKVFIDVAIGQLDLGKEETNIKKVIRSLMNTGELGVVKNSDHAILGHLDYAIIHLPTHRLVLHSEHRAQILDYCVQRFIHEPDPVGACINFIENNFFGFGDEIRVRDQILKRIKLQPLDQTAKDVNQYYEVDSDHISRLFEEAELNEPQPGPSNEPVTRRHFNAKEPVYYPDKDLTKAAILDDYHDILYELLIGTMGVDEVVDENLRDRLFPELWRWLIPEEIDETGDELVHGFRIRRRSDARIILKTSESELIWHLAREKLSSIHTNDQISFFVHERYVGAAPNREFCDPFSTILLRGQQINFPKPPPTIGSSPMQYVQIDVIEMPACRFNGRDYTNILVRHLVDVFGSFSVPEGFRSGSPQKALSIAINDIRSMFDVNISYLGLGTIVPFMAREEICKRAKQIGRENSWVEVLPSTVIALNQKPHKAFDRKFSAFEVIFKRRPWKNQNLPPWLLSSRDENLPKIESSEQESFEYILNEYLKKKRPILNESGELTDPGTGFLFKPNDYVYIKNPCYQEQVEVVAKEIRADNPRYFRAVVTRVELTNPDFPYRVRYWDNPKLDELPANSWPEPGARETRVHVYDIVASTPRLAYLRNM</sequence>
<evidence type="ECO:0000313" key="2">
    <source>
        <dbReference type="WBParaSite" id="ACRNAN_scaffold2907.g7085.t1"/>
    </source>
</evidence>
<dbReference type="AlphaFoldDB" id="A0A914DJA7"/>
<proteinExistence type="predicted"/>
<accession>A0A914DJA7</accession>
<protein>
    <submittedName>
        <fullName evidence="2">Uncharacterized protein</fullName>
    </submittedName>
</protein>
<keyword evidence="1" id="KW-1185">Reference proteome</keyword>
<reference evidence="2" key="1">
    <citation type="submission" date="2022-11" db="UniProtKB">
        <authorList>
            <consortium name="WormBaseParasite"/>
        </authorList>
    </citation>
    <scope>IDENTIFICATION</scope>
</reference>